<organism evidence="1 2">
    <name type="scientific">Acaulospora colombiana</name>
    <dbReference type="NCBI Taxonomy" id="27376"/>
    <lineage>
        <taxon>Eukaryota</taxon>
        <taxon>Fungi</taxon>
        <taxon>Fungi incertae sedis</taxon>
        <taxon>Mucoromycota</taxon>
        <taxon>Glomeromycotina</taxon>
        <taxon>Glomeromycetes</taxon>
        <taxon>Diversisporales</taxon>
        <taxon>Acaulosporaceae</taxon>
        <taxon>Acaulospora</taxon>
    </lineage>
</organism>
<gene>
    <name evidence="1" type="ORF">ACOLOM_LOCUS10598</name>
</gene>
<protein>
    <submittedName>
        <fullName evidence="1">10964_t:CDS:1</fullName>
    </submittedName>
</protein>
<dbReference type="Proteomes" id="UP000789525">
    <property type="component" value="Unassembled WGS sequence"/>
</dbReference>
<evidence type="ECO:0000313" key="1">
    <source>
        <dbReference type="EMBL" id="CAG8709561.1"/>
    </source>
</evidence>
<accession>A0ACA9PH76</accession>
<dbReference type="EMBL" id="CAJVPT010034907">
    <property type="protein sequence ID" value="CAG8709561.1"/>
    <property type="molecule type" value="Genomic_DNA"/>
</dbReference>
<name>A0ACA9PH76_9GLOM</name>
<proteinExistence type="predicted"/>
<sequence length="105" mass="11150">MYGSGHAVVHPRLSVLSTSSLPSEHSTLSAASSSTRFSLPPPSSSGTPLPIPSSASTMSLSKTPTTGLHLTRPNIYDRNLNKTKTSEVSLAAFAFLFSEMIQERT</sequence>
<reference evidence="1" key="1">
    <citation type="submission" date="2021-06" db="EMBL/GenBank/DDBJ databases">
        <authorList>
            <person name="Kallberg Y."/>
            <person name="Tangrot J."/>
            <person name="Rosling A."/>
        </authorList>
    </citation>
    <scope>NUCLEOTIDE SEQUENCE</scope>
    <source>
        <strain evidence="1">CL356</strain>
    </source>
</reference>
<evidence type="ECO:0000313" key="2">
    <source>
        <dbReference type="Proteomes" id="UP000789525"/>
    </source>
</evidence>
<keyword evidence="2" id="KW-1185">Reference proteome</keyword>
<comment type="caution">
    <text evidence="1">The sequence shown here is derived from an EMBL/GenBank/DDBJ whole genome shotgun (WGS) entry which is preliminary data.</text>
</comment>